<proteinExistence type="predicted"/>
<feature type="transmembrane region" description="Helical" evidence="1">
    <location>
        <begin position="6"/>
        <end position="25"/>
    </location>
</feature>
<comment type="caution">
    <text evidence="2">The sequence shown here is derived from an EMBL/GenBank/DDBJ whole genome shotgun (WGS) entry which is preliminary data.</text>
</comment>
<accession>A0ABQ1YBP2</accession>
<organism evidence="2 3">
    <name type="scientific">Paenibacillus segetis</name>
    <dbReference type="NCBI Taxonomy" id="1325360"/>
    <lineage>
        <taxon>Bacteria</taxon>
        <taxon>Bacillati</taxon>
        <taxon>Bacillota</taxon>
        <taxon>Bacilli</taxon>
        <taxon>Bacillales</taxon>
        <taxon>Paenibacillaceae</taxon>
        <taxon>Paenibacillus</taxon>
    </lineage>
</organism>
<dbReference type="Proteomes" id="UP000659344">
    <property type="component" value="Unassembled WGS sequence"/>
</dbReference>
<sequence>MKNKPLRLILICSLVFNIILIYLTLDYRTKINTVNESTFLPILSSNLDSLPKIILNNIDNKLNGEIIISNGIDNTLNTLGHFILIGEDTGWLSDKDKSELWSLYKFIDSAPRKREVSDGRFSEIEKTDLIKIAKILNEINWTNIKGFNRFLNATYEVLGNSEK</sequence>
<evidence type="ECO:0000313" key="3">
    <source>
        <dbReference type="Proteomes" id="UP000659344"/>
    </source>
</evidence>
<dbReference type="RefSeq" id="WP_188537739.1">
    <property type="nucleotide sequence ID" value="NZ_BMFT01000001.1"/>
</dbReference>
<gene>
    <name evidence="2" type="ORF">GCM10008013_17260</name>
</gene>
<reference evidence="3" key="1">
    <citation type="journal article" date="2019" name="Int. J. Syst. Evol. Microbiol.">
        <title>The Global Catalogue of Microorganisms (GCM) 10K type strain sequencing project: providing services to taxonomists for standard genome sequencing and annotation.</title>
        <authorList>
            <consortium name="The Broad Institute Genomics Platform"/>
            <consortium name="The Broad Institute Genome Sequencing Center for Infectious Disease"/>
            <person name="Wu L."/>
            <person name="Ma J."/>
        </authorList>
    </citation>
    <scope>NUCLEOTIDE SEQUENCE [LARGE SCALE GENOMIC DNA]</scope>
    <source>
        <strain evidence="3">CGMCC 1.12769</strain>
    </source>
</reference>
<keyword evidence="1" id="KW-0812">Transmembrane</keyword>
<name>A0ABQ1YBP2_9BACL</name>
<dbReference type="EMBL" id="BMFT01000001">
    <property type="protein sequence ID" value="GGH20102.1"/>
    <property type="molecule type" value="Genomic_DNA"/>
</dbReference>
<evidence type="ECO:0000256" key="1">
    <source>
        <dbReference type="SAM" id="Phobius"/>
    </source>
</evidence>
<keyword evidence="1" id="KW-0472">Membrane</keyword>
<keyword evidence="1" id="KW-1133">Transmembrane helix</keyword>
<keyword evidence="3" id="KW-1185">Reference proteome</keyword>
<protein>
    <submittedName>
        <fullName evidence="2">Uncharacterized protein</fullName>
    </submittedName>
</protein>
<evidence type="ECO:0000313" key="2">
    <source>
        <dbReference type="EMBL" id="GGH20102.1"/>
    </source>
</evidence>